<comment type="catalytic activity">
    <reaction evidence="7">
        <text>a 1-acyl-sn-glycero-3-phosphate + an acyl-CoA = a 1,2-diacyl-sn-glycero-3-phosphate + CoA</text>
        <dbReference type="Rhea" id="RHEA:19709"/>
        <dbReference type="ChEBI" id="CHEBI:57287"/>
        <dbReference type="ChEBI" id="CHEBI:57970"/>
        <dbReference type="ChEBI" id="CHEBI:58342"/>
        <dbReference type="ChEBI" id="CHEBI:58608"/>
        <dbReference type="EC" id="2.3.1.51"/>
    </reaction>
</comment>
<evidence type="ECO:0000313" key="10">
    <source>
        <dbReference type="EMBL" id="BCZ49327.1"/>
    </source>
</evidence>
<evidence type="ECO:0000256" key="8">
    <source>
        <dbReference type="SAM" id="Phobius"/>
    </source>
</evidence>
<sequence>MIIRTIFFYTCLLVSFIVTSFLGINVKLLNNKGDIKKTDHYIQKVAYKWARFVMNASGAKINVIGVDNLPKDQTVLFVSNHQSNFDIPLLLSAIDMPKGFIGKKELENWPFISTWMKYMNCIFMDRDNLRKSAQSIVEGINLLKSGYSMVIFPEGTRSKGQPVDEFKGGSFKLATKSKCPIVPITINGTYKLLESNNNMIKGANVELVIHPPIDVTKLSKEELENLPETVHSIISGSYKNY</sequence>
<proteinExistence type="inferred from homology"/>
<organism evidence="10 11">
    <name type="scientific">Clostridium gelidum</name>
    <dbReference type="NCBI Taxonomy" id="704125"/>
    <lineage>
        <taxon>Bacteria</taxon>
        <taxon>Bacillati</taxon>
        <taxon>Bacillota</taxon>
        <taxon>Clostridia</taxon>
        <taxon>Eubacteriales</taxon>
        <taxon>Clostridiaceae</taxon>
        <taxon>Clostridium</taxon>
    </lineage>
</organism>
<dbReference type="EMBL" id="AP024849">
    <property type="protein sequence ID" value="BCZ49327.1"/>
    <property type="molecule type" value="Genomic_DNA"/>
</dbReference>
<evidence type="ECO:0000256" key="3">
    <source>
        <dbReference type="ARBA" id="ARBA00022516"/>
    </source>
</evidence>
<keyword evidence="8" id="KW-0812">Transmembrane</keyword>
<keyword evidence="5 7" id="KW-0443">Lipid metabolism</keyword>
<keyword evidence="6 7" id="KW-0012">Acyltransferase</keyword>
<evidence type="ECO:0000256" key="1">
    <source>
        <dbReference type="ARBA" id="ARBA00005189"/>
    </source>
</evidence>
<dbReference type="InterPro" id="IPR002123">
    <property type="entry name" value="Plipid/glycerol_acylTrfase"/>
</dbReference>
<dbReference type="SUPFAM" id="SSF69593">
    <property type="entry name" value="Glycerol-3-phosphate (1)-acyltransferase"/>
    <property type="match status" value="1"/>
</dbReference>
<comment type="similarity">
    <text evidence="2 7">Belongs to the 1-acyl-sn-glycerol-3-phosphate acyltransferase family.</text>
</comment>
<name>A0ABN6J4W2_9CLOT</name>
<dbReference type="GO" id="GO:0016746">
    <property type="term" value="F:acyltransferase activity"/>
    <property type="evidence" value="ECO:0007669"/>
    <property type="project" value="UniProtKB-KW"/>
</dbReference>
<keyword evidence="11" id="KW-1185">Reference proteome</keyword>
<accession>A0ABN6J4W2</accession>
<evidence type="ECO:0000256" key="5">
    <source>
        <dbReference type="ARBA" id="ARBA00023098"/>
    </source>
</evidence>
<protein>
    <recommendedName>
        <fullName evidence="7">1-acyl-sn-glycerol-3-phosphate acyltransferase</fullName>
        <ecNumber evidence="7">2.3.1.51</ecNumber>
    </recommendedName>
</protein>
<dbReference type="CDD" id="cd07989">
    <property type="entry name" value="LPLAT_AGPAT-like"/>
    <property type="match status" value="1"/>
</dbReference>
<dbReference type="Pfam" id="PF01553">
    <property type="entry name" value="Acyltransferase"/>
    <property type="match status" value="1"/>
</dbReference>
<comment type="domain">
    <text evidence="7">The HXXXXD motif is essential for acyltransferase activity and may constitute the binding site for the phosphate moiety of the glycerol-3-phosphate.</text>
</comment>
<reference evidence="11" key="1">
    <citation type="submission" date="2021-07" db="EMBL/GenBank/DDBJ databases">
        <title>Complete genome sequencing of a Clostridium isolate.</title>
        <authorList>
            <person name="Ueki A."/>
            <person name="Tonouchi A."/>
        </authorList>
    </citation>
    <scope>NUCLEOTIDE SEQUENCE [LARGE SCALE GENOMIC DNA]</scope>
    <source>
        <strain evidence="11">C5S11</strain>
    </source>
</reference>
<evidence type="ECO:0000256" key="2">
    <source>
        <dbReference type="ARBA" id="ARBA00008655"/>
    </source>
</evidence>
<dbReference type="Proteomes" id="UP000824633">
    <property type="component" value="Chromosome"/>
</dbReference>
<feature type="domain" description="Phospholipid/glycerol acyltransferase" evidence="9">
    <location>
        <begin position="75"/>
        <end position="189"/>
    </location>
</feature>
<dbReference type="PANTHER" id="PTHR10434">
    <property type="entry name" value="1-ACYL-SN-GLYCEROL-3-PHOSPHATE ACYLTRANSFERASE"/>
    <property type="match status" value="1"/>
</dbReference>
<evidence type="ECO:0000259" key="9">
    <source>
        <dbReference type="SMART" id="SM00563"/>
    </source>
</evidence>
<dbReference type="PANTHER" id="PTHR10434:SF64">
    <property type="entry name" value="1-ACYL-SN-GLYCEROL-3-PHOSPHATE ACYLTRANSFERASE-RELATED"/>
    <property type="match status" value="1"/>
</dbReference>
<evidence type="ECO:0000256" key="6">
    <source>
        <dbReference type="ARBA" id="ARBA00023315"/>
    </source>
</evidence>
<evidence type="ECO:0000313" key="11">
    <source>
        <dbReference type="Proteomes" id="UP000824633"/>
    </source>
</evidence>
<dbReference type="NCBIfam" id="TIGR00530">
    <property type="entry name" value="AGP_acyltrn"/>
    <property type="match status" value="1"/>
</dbReference>
<keyword evidence="8" id="KW-1133">Transmembrane helix</keyword>
<keyword evidence="8" id="KW-0472">Membrane</keyword>
<evidence type="ECO:0000256" key="7">
    <source>
        <dbReference type="RuleBase" id="RU361267"/>
    </source>
</evidence>
<keyword evidence="7" id="KW-0594">Phospholipid biosynthesis</keyword>
<keyword evidence="7" id="KW-1208">Phospholipid metabolism</keyword>
<evidence type="ECO:0000256" key="4">
    <source>
        <dbReference type="ARBA" id="ARBA00022679"/>
    </source>
</evidence>
<feature type="transmembrane region" description="Helical" evidence="8">
    <location>
        <begin position="6"/>
        <end position="26"/>
    </location>
</feature>
<keyword evidence="3 7" id="KW-0444">Lipid biosynthesis</keyword>
<dbReference type="EC" id="2.3.1.51" evidence="7"/>
<gene>
    <name evidence="10" type="ORF">psyc5s11_53940</name>
</gene>
<keyword evidence="4 7" id="KW-0808">Transferase</keyword>
<dbReference type="InterPro" id="IPR004552">
    <property type="entry name" value="AGP_acyltrans"/>
</dbReference>
<comment type="pathway">
    <text evidence="1">Lipid metabolism.</text>
</comment>
<dbReference type="SMART" id="SM00563">
    <property type="entry name" value="PlsC"/>
    <property type="match status" value="1"/>
</dbReference>